<evidence type="ECO:0000256" key="4">
    <source>
        <dbReference type="ARBA" id="ARBA00049417"/>
    </source>
</evidence>
<dbReference type="NCBIfam" id="TIGR00668">
    <property type="entry name" value="apaH"/>
    <property type="match status" value="1"/>
</dbReference>
<name>A0A251X9D1_9GAMM</name>
<organism evidence="7 8">
    <name type="scientific">Thioflexithrix psekupsensis</name>
    <dbReference type="NCBI Taxonomy" id="1570016"/>
    <lineage>
        <taxon>Bacteria</taxon>
        <taxon>Pseudomonadati</taxon>
        <taxon>Pseudomonadota</taxon>
        <taxon>Gammaproteobacteria</taxon>
        <taxon>Thiotrichales</taxon>
        <taxon>Thioflexithrix</taxon>
    </lineage>
</organism>
<dbReference type="SUPFAM" id="SSF56300">
    <property type="entry name" value="Metallo-dependent phosphatases"/>
    <property type="match status" value="1"/>
</dbReference>
<dbReference type="Proteomes" id="UP000194798">
    <property type="component" value="Unassembled WGS sequence"/>
</dbReference>
<dbReference type="GO" id="GO:0008803">
    <property type="term" value="F:bis(5'-nucleosyl)-tetraphosphatase (symmetrical) activity"/>
    <property type="evidence" value="ECO:0007669"/>
    <property type="project" value="UniProtKB-UniRule"/>
</dbReference>
<proteinExistence type="inferred from homology"/>
<reference evidence="7 8" key="1">
    <citation type="submission" date="2016-12" db="EMBL/GenBank/DDBJ databases">
        <title>Thioflexothrix psekupsii D3 genome sequencing and assembly.</title>
        <authorList>
            <person name="Fomenkov A."/>
            <person name="Vincze T."/>
            <person name="Grabovich M."/>
            <person name="Anton B.P."/>
            <person name="Dubinina G."/>
            <person name="Orlova M."/>
            <person name="Belousova E."/>
            <person name="Roberts R.J."/>
        </authorList>
    </citation>
    <scope>NUCLEOTIDE SEQUENCE [LARGE SCALE GENOMIC DNA]</scope>
    <source>
        <strain evidence="7">D3</strain>
    </source>
</reference>
<dbReference type="Pfam" id="PF00149">
    <property type="entry name" value="Metallophos"/>
    <property type="match status" value="1"/>
</dbReference>
<comment type="function">
    <text evidence="1 5">Hydrolyzes diadenosine 5',5'''-P1,P4-tetraphosphate to yield ADP.</text>
</comment>
<dbReference type="InterPro" id="IPR004617">
    <property type="entry name" value="ApaH"/>
</dbReference>
<dbReference type="EC" id="3.6.1.41" evidence="5"/>
<keyword evidence="3 5" id="KW-0378">Hydrolase</keyword>
<dbReference type="RefSeq" id="WP_086488438.1">
    <property type="nucleotide sequence ID" value="NZ_MSLT01000012.1"/>
</dbReference>
<comment type="caution">
    <text evidence="7">The sequence shown here is derived from an EMBL/GenBank/DDBJ whole genome shotgun (WGS) entry which is preliminary data.</text>
</comment>
<dbReference type="HAMAP" id="MF_00199">
    <property type="entry name" value="ApaH"/>
    <property type="match status" value="1"/>
</dbReference>
<evidence type="ECO:0000313" key="7">
    <source>
        <dbReference type="EMBL" id="OUD14678.1"/>
    </source>
</evidence>
<accession>A0A251X9D1</accession>
<dbReference type="InterPro" id="IPR004843">
    <property type="entry name" value="Calcineurin-like_PHP"/>
</dbReference>
<dbReference type="OrthoDB" id="9807890at2"/>
<dbReference type="EMBL" id="MSLT01000012">
    <property type="protein sequence ID" value="OUD14678.1"/>
    <property type="molecule type" value="Genomic_DNA"/>
</dbReference>
<dbReference type="CDD" id="cd07422">
    <property type="entry name" value="MPP_ApaH"/>
    <property type="match status" value="1"/>
</dbReference>
<dbReference type="AlphaFoldDB" id="A0A251X9D1"/>
<dbReference type="PANTHER" id="PTHR40942:SF4">
    <property type="entry name" value="CYTOCHROME C5"/>
    <property type="match status" value="1"/>
</dbReference>
<dbReference type="PIRSF" id="PIRSF000903">
    <property type="entry name" value="B5n-ttraPtase_sm"/>
    <property type="match status" value="1"/>
</dbReference>
<evidence type="ECO:0000256" key="1">
    <source>
        <dbReference type="ARBA" id="ARBA00003413"/>
    </source>
</evidence>
<evidence type="ECO:0000259" key="6">
    <source>
        <dbReference type="Pfam" id="PF00149"/>
    </source>
</evidence>
<protein>
    <recommendedName>
        <fullName evidence="5">Bis(5'-nucleosyl)-tetraphosphatase, symmetrical</fullName>
        <ecNumber evidence="5">3.6.1.41</ecNumber>
    </recommendedName>
    <alternativeName>
        <fullName evidence="5">Ap4A hydrolase</fullName>
    </alternativeName>
    <alternativeName>
        <fullName evidence="5">Diadenosine 5',5'''-P1,P4-tetraphosphate pyrophosphohydrolase</fullName>
    </alternativeName>
    <alternativeName>
        <fullName evidence="5">Diadenosine tetraphosphatase</fullName>
    </alternativeName>
</protein>
<dbReference type="Gene3D" id="3.60.21.10">
    <property type="match status" value="1"/>
</dbReference>
<evidence type="ECO:0000256" key="2">
    <source>
        <dbReference type="ARBA" id="ARBA00005419"/>
    </source>
</evidence>
<evidence type="ECO:0000256" key="3">
    <source>
        <dbReference type="ARBA" id="ARBA00022801"/>
    </source>
</evidence>
<dbReference type="InterPro" id="IPR029052">
    <property type="entry name" value="Metallo-depent_PP-like"/>
</dbReference>
<feature type="domain" description="Calcineurin-like phosphoesterase" evidence="6">
    <location>
        <begin position="1"/>
        <end position="129"/>
    </location>
</feature>
<sequence length="284" mass="33087">MPTYAIGDVQGCYDDLRRLLDAIRYDPSTDILWSAGDIVNRGQQSLEVLRFFYDLKHQAVVVLGNHELHLLTVAYAFPERMRPGDTLTPILNAPDREELLTWLRHCPFLHHDHYLGFTLVHAGFPPQWDLLQACRCASELEDELRGQDYPLLLRHIYGDSPREWREDLTGWDRLRFISNCFTRIRYCTPNGELSMKNKGKPRLDHIYAANEERPWFMLPQRASQKLQIIFGHWSTLGFYADAKNGIYGMDSGCLWGGELTAMRLEDKQVFQVKCQRKRAPHKHS</sequence>
<dbReference type="NCBIfam" id="NF001204">
    <property type="entry name" value="PRK00166.1"/>
    <property type="match status" value="1"/>
</dbReference>
<comment type="similarity">
    <text evidence="2 5">Belongs to the Ap4A hydrolase family.</text>
</comment>
<dbReference type="PANTHER" id="PTHR40942">
    <property type="match status" value="1"/>
</dbReference>
<comment type="catalytic activity">
    <reaction evidence="4 5">
        <text>P(1),P(4)-bis(5'-adenosyl) tetraphosphate + H2O = 2 ADP + 2 H(+)</text>
        <dbReference type="Rhea" id="RHEA:24252"/>
        <dbReference type="ChEBI" id="CHEBI:15377"/>
        <dbReference type="ChEBI" id="CHEBI:15378"/>
        <dbReference type="ChEBI" id="CHEBI:58141"/>
        <dbReference type="ChEBI" id="CHEBI:456216"/>
        <dbReference type="EC" id="3.6.1.41"/>
    </reaction>
</comment>
<gene>
    <name evidence="5" type="primary">apaH</name>
    <name evidence="7" type="ORF">TPSD3_08970</name>
</gene>
<keyword evidence="8" id="KW-1185">Reference proteome</keyword>
<evidence type="ECO:0000313" key="8">
    <source>
        <dbReference type="Proteomes" id="UP000194798"/>
    </source>
</evidence>
<evidence type="ECO:0000256" key="5">
    <source>
        <dbReference type="HAMAP-Rule" id="MF_00199"/>
    </source>
</evidence>